<accession>A0AAD7AHX8</accession>
<evidence type="ECO:0000313" key="1">
    <source>
        <dbReference type="EMBL" id="KAJ7359391.1"/>
    </source>
</evidence>
<dbReference type="EMBL" id="JARIHO010000006">
    <property type="protein sequence ID" value="KAJ7359391.1"/>
    <property type="molecule type" value="Genomic_DNA"/>
</dbReference>
<feature type="non-terminal residue" evidence="1">
    <location>
        <position position="66"/>
    </location>
</feature>
<protein>
    <submittedName>
        <fullName evidence="1">Uncharacterized protein</fullName>
    </submittedName>
</protein>
<sequence length="66" mass="7573">FHLPPHLPGCHSAFPFHYMWGAGRTHGEMIEQNWKLTNGAMLSTRMMGVGTQASTLEDLFDFHNWQ</sequence>
<dbReference type="Pfam" id="PF18758">
    <property type="entry name" value="KDZ"/>
    <property type="match status" value="1"/>
</dbReference>
<gene>
    <name evidence="1" type="ORF">DFH08DRAFT_646406</name>
</gene>
<proteinExistence type="predicted"/>
<evidence type="ECO:0000313" key="2">
    <source>
        <dbReference type="Proteomes" id="UP001218218"/>
    </source>
</evidence>
<name>A0AAD7AHX8_9AGAR</name>
<feature type="non-terminal residue" evidence="1">
    <location>
        <position position="1"/>
    </location>
</feature>
<dbReference type="AlphaFoldDB" id="A0AAD7AHX8"/>
<organism evidence="1 2">
    <name type="scientific">Mycena albidolilacea</name>
    <dbReference type="NCBI Taxonomy" id="1033008"/>
    <lineage>
        <taxon>Eukaryota</taxon>
        <taxon>Fungi</taxon>
        <taxon>Dikarya</taxon>
        <taxon>Basidiomycota</taxon>
        <taxon>Agaricomycotina</taxon>
        <taxon>Agaricomycetes</taxon>
        <taxon>Agaricomycetidae</taxon>
        <taxon>Agaricales</taxon>
        <taxon>Marasmiineae</taxon>
        <taxon>Mycenaceae</taxon>
        <taxon>Mycena</taxon>
    </lineage>
</organism>
<dbReference type="InterPro" id="IPR040521">
    <property type="entry name" value="KDZ"/>
</dbReference>
<dbReference type="Proteomes" id="UP001218218">
    <property type="component" value="Unassembled WGS sequence"/>
</dbReference>
<comment type="caution">
    <text evidence="1">The sequence shown here is derived from an EMBL/GenBank/DDBJ whole genome shotgun (WGS) entry which is preliminary data.</text>
</comment>
<keyword evidence="2" id="KW-1185">Reference proteome</keyword>
<reference evidence="1" key="1">
    <citation type="submission" date="2023-03" db="EMBL/GenBank/DDBJ databases">
        <title>Massive genome expansion in bonnet fungi (Mycena s.s.) driven by repeated elements and novel gene families across ecological guilds.</title>
        <authorList>
            <consortium name="Lawrence Berkeley National Laboratory"/>
            <person name="Harder C.B."/>
            <person name="Miyauchi S."/>
            <person name="Viragh M."/>
            <person name="Kuo A."/>
            <person name="Thoen E."/>
            <person name="Andreopoulos B."/>
            <person name="Lu D."/>
            <person name="Skrede I."/>
            <person name="Drula E."/>
            <person name="Henrissat B."/>
            <person name="Morin E."/>
            <person name="Kohler A."/>
            <person name="Barry K."/>
            <person name="LaButti K."/>
            <person name="Morin E."/>
            <person name="Salamov A."/>
            <person name="Lipzen A."/>
            <person name="Mereny Z."/>
            <person name="Hegedus B."/>
            <person name="Baldrian P."/>
            <person name="Stursova M."/>
            <person name="Weitz H."/>
            <person name="Taylor A."/>
            <person name="Grigoriev I.V."/>
            <person name="Nagy L.G."/>
            <person name="Martin F."/>
            <person name="Kauserud H."/>
        </authorList>
    </citation>
    <scope>NUCLEOTIDE SEQUENCE</scope>
    <source>
        <strain evidence="1">CBHHK002</strain>
    </source>
</reference>